<dbReference type="Proteomes" id="UP001140087">
    <property type="component" value="Unassembled WGS sequence"/>
</dbReference>
<reference evidence="1" key="1">
    <citation type="submission" date="2022-07" db="EMBL/GenBank/DDBJ databases">
        <title>Phylogenomic reconstructions and comparative analyses of Kickxellomycotina fungi.</title>
        <authorList>
            <person name="Reynolds N.K."/>
            <person name="Stajich J.E."/>
            <person name="Barry K."/>
            <person name="Grigoriev I.V."/>
            <person name="Crous P."/>
            <person name="Smith M.E."/>
        </authorList>
    </citation>
    <scope>NUCLEOTIDE SEQUENCE</scope>
    <source>
        <strain evidence="1">BCRC 34780</strain>
    </source>
</reference>
<comment type="caution">
    <text evidence="1">The sequence shown here is derived from an EMBL/GenBank/DDBJ whole genome shotgun (WGS) entry which is preliminary data.</text>
</comment>
<feature type="non-terminal residue" evidence="1">
    <location>
        <position position="193"/>
    </location>
</feature>
<sequence length="193" mass="21264">MPPAKRKARKTSRAVSIAEYIVLPPIPEVLRPGLDILFVGLNPGVVSGQKQLHFGNPQNYFWRGLSEAGLIPRPIAPEQGHLLWDEWNMSIANLVQRTTPSSTDLSWSEMCAAVPELRRKIRDNPPRIVCCVGKGVYEAFVGHRGISYGLQEDVLWLTRSPVEMAPPPDPAAPLPRECAYLFAMPSTSGRAAA</sequence>
<proteinExistence type="predicted"/>
<evidence type="ECO:0000313" key="2">
    <source>
        <dbReference type="Proteomes" id="UP001140087"/>
    </source>
</evidence>
<gene>
    <name evidence="1" type="ORF">H4R21_001851</name>
</gene>
<dbReference type="EMBL" id="JANBUN010000422">
    <property type="protein sequence ID" value="KAJ2803895.1"/>
    <property type="molecule type" value="Genomic_DNA"/>
</dbReference>
<protein>
    <submittedName>
        <fullName evidence="1">Uncharacterized protein</fullName>
    </submittedName>
</protein>
<accession>A0ACC1L9T0</accession>
<organism evidence="1 2">
    <name type="scientific">Coemansia helicoidea</name>
    <dbReference type="NCBI Taxonomy" id="1286919"/>
    <lineage>
        <taxon>Eukaryota</taxon>
        <taxon>Fungi</taxon>
        <taxon>Fungi incertae sedis</taxon>
        <taxon>Zoopagomycota</taxon>
        <taxon>Kickxellomycotina</taxon>
        <taxon>Kickxellomycetes</taxon>
        <taxon>Kickxellales</taxon>
        <taxon>Kickxellaceae</taxon>
        <taxon>Coemansia</taxon>
    </lineage>
</organism>
<keyword evidence="2" id="KW-1185">Reference proteome</keyword>
<evidence type="ECO:0000313" key="1">
    <source>
        <dbReference type="EMBL" id="KAJ2803895.1"/>
    </source>
</evidence>
<name>A0ACC1L9T0_9FUNG</name>